<dbReference type="Gene3D" id="3.30.750.24">
    <property type="entry name" value="STAS domain"/>
    <property type="match status" value="1"/>
</dbReference>
<dbReference type="EMBL" id="DSHW01000368">
    <property type="protein sequence ID" value="HEQ88724.1"/>
    <property type="molecule type" value="Genomic_DNA"/>
</dbReference>
<accession>A0A7C2S956</accession>
<name>A0A7C2S956_9BACT</name>
<evidence type="ECO:0000313" key="2">
    <source>
        <dbReference type="EMBL" id="HEQ88724.1"/>
    </source>
</evidence>
<proteinExistence type="predicted"/>
<sequence>MRELNVEACTLKREADHGTAAILAVAGYINNEGGEAIARAAREILAEGKKAILLDLAQVRIINSIGISLLLEVLEACLSENVVLAFCNLHPSVAKTFEVMGLSQYARLFGSRDEALAELARL</sequence>
<dbReference type="PROSITE" id="PS50801">
    <property type="entry name" value="STAS"/>
    <property type="match status" value="1"/>
</dbReference>
<dbReference type="GO" id="GO:0043856">
    <property type="term" value="F:anti-sigma factor antagonist activity"/>
    <property type="evidence" value="ECO:0007669"/>
    <property type="project" value="TreeGrafter"/>
</dbReference>
<dbReference type="PANTHER" id="PTHR33495">
    <property type="entry name" value="ANTI-SIGMA FACTOR ANTAGONIST TM_1081-RELATED-RELATED"/>
    <property type="match status" value="1"/>
</dbReference>
<dbReference type="AlphaFoldDB" id="A0A7C2S956"/>
<reference evidence="3" key="1">
    <citation type="journal article" date="2020" name="mSystems">
        <title>Genome- and Community-Level Interaction Insights into Carbon Utilization and Element Cycling Functions of Hydrothermarchaeota in Hydrothermal Sediment.</title>
        <authorList>
            <person name="Zhou Z."/>
            <person name="Liu Y."/>
            <person name="Xu W."/>
            <person name="Pan J."/>
            <person name="Luo Z.H."/>
            <person name="Li M."/>
        </authorList>
    </citation>
    <scope>NUCLEOTIDE SEQUENCE [LARGE SCALE GENOMIC DNA]</scope>
    <source>
        <strain evidence="2">SpSt-186</strain>
        <strain evidence="3">SpSt-299</strain>
    </source>
</reference>
<evidence type="ECO:0000259" key="1">
    <source>
        <dbReference type="PROSITE" id="PS50801"/>
    </source>
</evidence>
<dbReference type="EMBL" id="DSMR01000220">
    <property type="protein sequence ID" value="HET47131.1"/>
    <property type="molecule type" value="Genomic_DNA"/>
</dbReference>
<dbReference type="SUPFAM" id="SSF52091">
    <property type="entry name" value="SpoIIaa-like"/>
    <property type="match status" value="1"/>
</dbReference>
<dbReference type="Pfam" id="PF01740">
    <property type="entry name" value="STAS"/>
    <property type="match status" value="1"/>
</dbReference>
<evidence type="ECO:0000313" key="3">
    <source>
        <dbReference type="EMBL" id="HET47131.1"/>
    </source>
</evidence>
<gene>
    <name evidence="2" type="ORF">ENP06_04855</name>
    <name evidence="3" type="ORF">ENQ31_03080</name>
</gene>
<dbReference type="CDD" id="cd07043">
    <property type="entry name" value="STAS_anti-anti-sigma_factors"/>
    <property type="match status" value="1"/>
</dbReference>
<protein>
    <submittedName>
        <fullName evidence="3">Anti-sigma factor antagonist</fullName>
    </submittedName>
</protein>
<comment type="caution">
    <text evidence="3">The sequence shown here is derived from an EMBL/GenBank/DDBJ whole genome shotgun (WGS) entry which is preliminary data.</text>
</comment>
<dbReference type="InterPro" id="IPR036513">
    <property type="entry name" value="STAS_dom_sf"/>
</dbReference>
<dbReference type="InterPro" id="IPR002645">
    <property type="entry name" value="STAS_dom"/>
</dbReference>
<feature type="domain" description="STAS" evidence="1">
    <location>
        <begin position="22"/>
        <end position="119"/>
    </location>
</feature>
<organism evidence="3">
    <name type="scientific">Thermoanaerobaculum aquaticum</name>
    <dbReference type="NCBI Taxonomy" id="1312852"/>
    <lineage>
        <taxon>Bacteria</taxon>
        <taxon>Pseudomonadati</taxon>
        <taxon>Acidobacteriota</taxon>
        <taxon>Thermoanaerobaculia</taxon>
        <taxon>Thermoanaerobaculales</taxon>
        <taxon>Thermoanaerobaculaceae</taxon>
        <taxon>Thermoanaerobaculum</taxon>
    </lineage>
</organism>